<dbReference type="Pfam" id="PF01522">
    <property type="entry name" value="Polysacc_deac_1"/>
    <property type="match status" value="1"/>
</dbReference>
<dbReference type="PROSITE" id="PS51677">
    <property type="entry name" value="NODB"/>
    <property type="match status" value="1"/>
</dbReference>
<dbReference type="HOGENOM" id="CLU_021264_6_2_9"/>
<dbReference type="InterPro" id="IPR011330">
    <property type="entry name" value="Glyco_hydro/deAcase_b/a-brl"/>
</dbReference>
<evidence type="ECO:0000313" key="7">
    <source>
        <dbReference type="Proteomes" id="UP000004191"/>
    </source>
</evidence>
<feature type="region of interest" description="Disordered" evidence="3">
    <location>
        <begin position="27"/>
        <end position="85"/>
    </location>
</feature>
<dbReference type="PANTHER" id="PTHR10587">
    <property type="entry name" value="GLYCOSYL TRANSFERASE-RELATED"/>
    <property type="match status" value="1"/>
</dbReference>
<sequence length="323" mass="36645">MKNKKLFSIVLLCIFCFALSACSNNGKTDPTKNDTKNEETNTDTTVESTNESENKPETETEKETETESEKETNDEKVSDTNVNKNHNGKFSANAYDVVTVREKLYNGDIDGKKLAFLTFDDGPNNDVTPRILDILKEKNVPATFFTVGKAIHEDTANVLKRIYNEGHAIATHSFSHEYEDLYPGRYPNAEYILKEEKKSIERLKSFLGEEFYTKVFRYPGGHMSWNKEGLKASDKLLQDNNIYWIDWNSMTGDAQPKNIKQVPRPETVQKVLDNFDESARLNGVSNVAVILMHDAIGKEITVEALPSLIDHLQKLGYEFGIIE</sequence>
<evidence type="ECO:0000256" key="1">
    <source>
        <dbReference type="ARBA" id="ARBA00022723"/>
    </source>
</evidence>
<dbReference type="PATRIC" id="fig|883114.3.peg.320"/>
<dbReference type="OrthoDB" id="258610at2"/>
<dbReference type="Gene3D" id="3.20.20.370">
    <property type="entry name" value="Glycoside hydrolase/deacetylase"/>
    <property type="match status" value="1"/>
</dbReference>
<dbReference type="eggNOG" id="COG0726">
    <property type="taxonomic scope" value="Bacteria"/>
</dbReference>
<dbReference type="GO" id="GO:0016810">
    <property type="term" value="F:hydrolase activity, acting on carbon-nitrogen (but not peptide) bonds"/>
    <property type="evidence" value="ECO:0007669"/>
    <property type="project" value="InterPro"/>
</dbReference>
<dbReference type="SUPFAM" id="SSF88713">
    <property type="entry name" value="Glycoside hydrolase/deacetylase"/>
    <property type="match status" value="1"/>
</dbReference>
<keyword evidence="7" id="KW-1185">Reference proteome</keyword>
<protein>
    <recommendedName>
        <fullName evidence="5">NodB homology domain-containing protein</fullName>
    </recommendedName>
</protein>
<dbReference type="GO" id="GO:0005975">
    <property type="term" value="P:carbohydrate metabolic process"/>
    <property type="evidence" value="ECO:0007669"/>
    <property type="project" value="InterPro"/>
</dbReference>
<comment type="caution">
    <text evidence="6">The sequence shown here is derived from an EMBL/GenBank/DDBJ whole genome shotgun (WGS) entry which is preliminary data.</text>
</comment>
<keyword evidence="1" id="KW-0479">Metal-binding</keyword>
<reference evidence="6 7" key="1">
    <citation type="submission" date="2012-01" db="EMBL/GenBank/DDBJ databases">
        <title>The Genome Sequence of Helcococcus kunzii ATCC 51366.</title>
        <authorList>
            <consortium name="The Broad Institute Genome Sequencing Platform"/>
            <person name="Earl A."/>
            <person name="Ward D."/>
            <person name="Feldgarden M."/>
            <person name="Gevers D."/>
            <person name="Huys G."/>
            <person name="Young S.K."/>
            <person name="Zeng Q."/>
            <person name="Gargeya S."/>
            <person name="Fitzgerald M."/>
            <person name="Haas B."/>
            <person name="Abouelleil A."/>
            <person name="Alvarado L."/>
            <person name="Arachchi H.M."/>
            <person name="Berlin A."/>
            <person name="Chapman S.B."/>
            <person name="Gearin G."/>
            <person name="Goldberg J."/>
            <person name="Griggs A."/>
            <person name="Gujja S."/>
            <person name="Hansen M."/>
            <person name="Heiman D."/>
            <person name="Howarth C."/>
            <person name="Larimer J."/>
            <person name="Lui A."/>
            <person name="MacDonald P.J.P."/>
            <person name="McCowen C."/>
            <person name="Montmayeur A."/>
            <person name="Murphy C."/>
            <person name="Neiman D."/>
            <person name="Pearson M."/>
            <person name="Priest M."/>
            <person name="Roberts A."/>
            <person name="Saif S."/>
            <person name="Shea T."/>
            <person name="Sisk P."/>
            <person name="Stolte C."/>
            <person name="Sykes S."/>
            <person name="Wortman J."/>
            <person name="Nusbaum C."/>
            <person name="Birren B."/>
        </authorList>
    </citation>
    <scope>NUCLEOTIDE SEQUENCE [LARGE SCALE GENOMIC DNA]</scope>
    <source>
        <strain evidence="6 7">ATCC 51366</strain>
    </source>
</reference>
<dbReference type="RefSeq" id="WP_005397307.1">
    <property type="nucleotide sequence ID" value="NZ_JH601088.1"/>
</dbReference>
<proteinExistence type="predicted"/>
<dbReference type="AlphaFoldDB" id="H3NLW4"/>
<dbReference type="GO" id="GO:0016020">
    <property type="term" value="C:membrane"/>
    <property type="evidence" value="ECO:0007669"/>
    <property type="project" value="TreeGrafter"/>
</dbReference>
<dbReference type="GO" id="GO:0046872">
    <property type="term" value="F:metal ion binding"/>
    <property type="evidence" value="ECO:0007669"/>
    <property type="project" value="UniProtKB-KW"/>
</dbReference>
<feature type="signal peptide" evidence="4">
    <location>
        <begin position="1"/>
        <end position="23"/>
    </location>
</feature>
<evidence type="ECO:0000259" key="5">
    <source>
        <dbReference type="PROSITE" id="PS51677"/>
    </source>
</evidence>
<feature type="chain" id="PRO_5003590592" description="NodB homology domain-containing protein" evidence="4">
    <location>
        <begin position="24"/>
        <end position="323"/>
    </location>
</feature>
<dbReference type="InterPro" id="IPR050248">
    <property type="entry name" value="Polysacc_deacetylase_ArnD"/>
</dbReference>
<feature type="compositionally biased region" description="Basic and acidic residues" evidence="3">
    <location>
        <begin position="29"/>
        <end position="39"/>
    </location>
</feature>
<feature type="domain" description="NodB homology" evidence="5">
    <location>
        <begin position="113"/>
        <end position="320"/>
    </location>
</feature>
<dbReference type="Proteomes" id="UP000004191">
    <property type="component" value="Unassembled WGS sequence"/>
</dbReference>
<evidence type="ECO:0000256" key="4">
    <source>
        <dbReference type="SAM" id="SignalP"/>
    </source>
</evidence>
<dbReference type="PROSITE" id="PS51257">
    <property type="entry name" value="PROKAR_LIPOPROTEIN"/>
    <property type="match status" value="1"/>
</dbReference>
<organism evidence="6 7">
    <name type="scientific">Helcococcus kunzii ATCC 51366</name>
    <dbReference type="NCBI Taxonomy" id="883114"/>
    <lineage>
        <taxon>Bacteria</taxon>
        <taxon>Bacillati</taxon>
        <taxon>Bacillota</taxon>
        <taxon>Tissierellia</taxon>
        <taxon>Tissierellales</taxon>
        <taxon>Peptoniphilaceae</taxon>
        <taxon>Helcococcus</taxon>
    </lineage>
</organism>
<gene>
    <name evidence="6" type="ORF">HMPREF9709_00325</name>
</gene>
<dbReference type="InterPro" id="IPR002509">
    <property type="entry name" value="NODB_dom"/>
</dbReference>
<dbReference type="GeneID" id="96998337"/>
<keyword evidence="4" id="KW-0732">Signal</keyword>
<name>H3NLW4_9FIRM</name>
<dbReference type="PANTHER" id="PTHR10587:SF133">
    <property type="entry name" value="CHITIN DEACETYLASE 1-RELATED"/>
    <property type="match status" value="1"/>
</dbReference>
<keyword evidence="2" id="KW-0378">Hydrolase</keyword>
<evidence type="ECO:0000256" key="3">
    <source>
        <dbReference type="SAM" id="MobiDB-lite"/>
    </source>
</evidence>
<dbReference type="STRING" id="883114.HMPREF9709_00325"/>
<accession>H3NLW4</accession>
<feature type="compositionally biased region" description="Low complexity" evidence="3">
    <location>
        <begin position="42"/>
        <end position="51"/>
    </location>
</feature>
<dbReference type="EMBL" id="AGEI01000011">
    <property type="protein sequence ID" value="EHR35634.1"/>
    <property type="molecule type" value="Genomic_DNA"/>
</dbReference>
<evidence type="ECO:0000313" key="6">
    <source>
        <dbReference type="EMBL" id="EHR35634.1"/>
    </source>
</evidence>
<feature type="compositionally biased region" description="Basic and acidic residues" evidence="3">
    <location>
        <begin position="52"/>
        <end position="78"/>
    </location>
</feature>
<dbReference type="CDD" id="cd10944">
    <property type="entry name" value="CE4_SmPgdA_like"/>
    <property type="match status" value="1"/>
</dbReference>
<evidence type="ECO:0000256" key="2">
    <source>
        <dbReference type="ARBA" id="ARBA00022801"/>
    </source>
</evidence>